<comment type="subcellular location">
    <subcellularLocation>
        <location evidence="1">Cell outer membrane</location>
    </subcellularLocation>
</comment>
<keyword evidence="4" id="KW-0472">Membrane</keyword>
<dbReference type="RefSeq" id="WP_120796008.1">
    <property type="nucleotide sequence ID" value="NZ_RBXL01000001.1"/>
</dbReference>
<dbReference type="PANTHER" id="PTHR38776">
    <property type="entry name" value="MLTA-INTERACTING PROTEIN-RELATED"/>
    <property type="match status" value="1"/>
</dbReference>
<evidence type="ECO:0000313" key="8">
    <source>
        <dbReference type="Proteomes" id="UP000274556"/>
    </source>
</evidence>
<dbReference type="GO" id="GO:0009279">
    <property type="term" value="C:cell outer membrane"/>
    <property type="evidence" value="ECO:0007669"/>
    <property type="project" value="UniProtKB-SubCell"/>
</dbReference>
<sequence>MFREAKGTAGRLLLLLSTLAASASAQELPLWEVGIGGGVIRIPDYRGSSEAGTYPYPFIMPIYRGRQLQADEEGIKGVLGESSRLRLDFSVFGNVPVSSDNEVREGMDDLDPILEIGPMLRYKAWTAPRFNQSVILDLPVRAALSVGHGVQYVGYAVTPRISYRRQVDLLDRPWRWSIGAEALWGSGGLNRYYYQVDAADATAQRPAYAAEAGFGGTRLRTSLYHRDRNKLVSLYALYDNLQGAVFEDSPLVEQTSGWTVGFVVTWFVFQSKNLVEVRQWEWMTE</sequence>
<evidence type="ECO:0000256" key="5">
    <source>
        <dbReference type="ARBA" id="ARBA00023237"/>
    </source>
</evidence>
<protein>
    <submittedName>
        <fullName evidence="7">Outer membrane scaffolding protein for murein synthesis (MipA/OmpV family)</fullName>
    </submittedName>
</protein>
<accession>A0A495V1Z7</accession>
<organism evidence="7 8">
    <name type="scientific">Thiocapsa rosea</name>
    <dbReference type="NCBI Taxonomy" id="69360"/>
    <lineage>
        <taxon>Bacteria</taxon>
        <taxon>Pseudomonadati</taxon>
        <taxon>Pseudomonadota</taxon>
        <taxon>Gammaproteobacteria</taxon>
        <taxon>Chromatiales</taxon>
        <taxon>Chromatiaceae</taxon>
        <taxon>Thiocapsa</taxon>
    </lineage>
</organism>
<keyword evidence="5" id="KW-0998">Cell outer membrane</keyword>
<evidence type="ECO:0000256" key="2">
    <source>
        <dbReference type="ARBA" id="ARBA00005722"/>
    </source>
</evidence>
<evidence type="ECO:0000256" key="6">
    <source>
        <dbReference type="SAM" id="SignalP"/>
    </source>
</evidence>
<dbReference type="Proteomes" id="UP000274556">
    <property type="component" value="Unassembled WGS sequence"/>
</dbReference>
<comment type="similarity">
    <text evidence="2">Belongs to the MipA/OmpV family.</text>
</comment>
<evidence type="ECO:0000256" key="1">
    <source>
        <dbReference type="ARBA" id="ARBA00004442"/>
    </source>
</evidence>
<evidence type="ECO:0000256" key="3">
    <source>
        <dbReference type="ARBA" id="ARBA00022729"/>
    </source>
</evidence>
<evidence type="ECO:0000256" key="4">
    <source>
        <dbReference type="ARBA" id="ARBA00023136"/>
    </source>
</evidence>
<evidence type="ECO:0000313" key="7">
    <source>
        <dbReference type="EMBL" id="RKT43436.1"/>
    </source>
</evidence>
<reference evidence="7 8" key="1">
    <citation type="submission" date="2018-10" db="EMBL/GenBank/DDBJ databases">
        <title>Genomic Encyclopedia of Archaeal and Bacterial Type Strains, Phase II (KMG-II): from individual species to whole genera.</title>
        <authorList>
            <person name="Goeker M."/>
        </authorList>
    </citation>
    <scope>NUCLEOTIDE SEQUENCE [LARGE SCALE GENOMIC DNA]</scope>
    <source>
        <strain evidence="7 8">DSM 235</strain>
    </source>
</reference>
<comment type="caution">
    <text evidence="7">The sequence shown here is derived from an EMBL/GenBank/DDBJ whole genome shotgun (WGS) entry which is preliminary data.</text>
</comment>
<gene>
    <name evidence="7" type="ORF">BDD21_0770</name>
</gene>
<name>A0A495V1Z7_9GAMM</name>
<dbReference type="InterPro" id="IPR010583">
    <property type="entry name" value="MipA"/>
</dbReference>
<keyword evidence="3 6" id="KW-0732">Signal</keyword>
<feature type="chain" id="PRO_5019775444" evidence="6">
    <location>
        <begin position="26"/>
        <end position="285"/>
    </location>
</feature>
<dbReference type="OrthoDB" id="5290976at2"/>
<dbReference type="AlphaFoldDB" id="A0A495V1Z7"/>
<proteinExistence type="inferred from homology"/>
<dbReference type="EMBL" id="RBXL01000001">
    <property type="protein sequence ID" value="RKT43436.1"/>
    <property type="molecule type" value="Genomic_DNA"/>
</dbReference>
<dbReference type="PANTHER" id="PTHR38776:SF1">
    <property type="entry name" value="MLTA-INTERACTING PROTEIN-RELATED"/>
    <property type="match status" value="1"/>
</dbReference>
<feature type="signal peptide" evidence="6">
    <location>
        <begin position="1"/>
        <end position="25"/>
    </location>
</feature>
<keyword evidence="8" id="KW-1185">Reference proteome</keyword>
<dbReference type="Pfam" id="PF06629">
    <property type="entry name" value="MipA"/>
    <property type="match status" value="1"/>
</dbReference>